<feature type="transmembrane region" description="Helical" evidence="8">
    <location>
        <begin position="518"/>
        <end position="539"/>
    </location>
</feature>
<evidence type="ECO:0000256" key="3">
    <source>
        <dbReference type="ARBA" id="ARBA00022448"/>
    </source>
</evidence>
<feature type="transmembrane region" description="Helical" evidence="8">
    <location>
        <begin position="584"/>
        <end position="606"/>
    </location>
</feature>
<feature type="transmembrane region" description="Helical" evidence="8">
    <location>
        <begin position="52"/>
        <end position="72"/>
    </location>
</feature>
<feature type="transmembrane region" description="Helical" evidence="8">
    <location>
        <begin position="618"/>
        <end position="640"/>
    </location>
</feature>
<evidence type="ECO:0000256" key="4">
    <source>
        <dbReference type="ARBA" id="ARBA00022692"/>
    </source>
</evidence>
<evidence type="ECO:0000256" key="8">
    <source>
        <dbReference type="SAM" id="Phobius"/>
    </source>
</evidence>
<evidence type="ECO:0000313" key="10">
    <source>
        <dbReference type="Proteomes" id="UP000268093"/>
    </source>
</evidence>
<feature type="transmembrane region" description="Helical" evidence="8">
    <location>
        <begin position="318"/>
        <end position="338"/>
    </location>
</feature>
<gene>
    <name evidence="9" type="ORF">BC936DRAFT_145432</name>
</gene>
<proteinExistence type="inferred from homology"/>
<keyword evidence="5 8" id="KW-1133">Transmembrane helix</keyword>
<dbReference type="InterPro" id="IPR001734">
    <property type="entry name" value="Na/solute_symporter"/>
</dbReference>
<feature type="transmembrane region" description="Helical" evidence="8">
    <location>
        <begin position="128"/>
        <end position="150"/>
    </location>
</feature>
<dbReference type="GO" id="GO:0005886">
    <property type="term" value="C:plasma membrane"/>
    <property type="evidence" value="ECO:0007669"/>
    <property type="project" value="TreeGrafter"/>
</dbReference>
<evidence type="ECO:0000256" key="6">
    <source>
        <dbReference type="ARBA" id="ARBA00023136"/>
    </source>
</evidence>
<feature type="transmembrane region" description="Helical" evidence="8">
    <location>
        <begin position="218"/>
        <end position="237"/>
    </location>
</feature>
<feature type="transmembrane region" description="Helical" evidence="8">
    <location>
        <begin position="477"/>
        <end position="498"/>
    </location>
</feature>
<keyword evidence="3" id="KW-0813">Transport</keyword>
<dbReference type="Pfam" id="PF00474">
    <property type="entry name" value="SSF"/>
    <property type="match status" value="1"/>
</dbReference>
<comment type="similarity">
    <text evidence="2 7">Belongs to the sodium:solute symporter (SSF) (TC 2.A.21) family.</text>
</comment>
<feature type="transmembrane region" description="Helical" evidence="8">
    <location>
        <begin position="189"/>
        <end position="206"/>
    </location>
</feature>
<dbReference type="Gene3D" id="1.20.1730.10">
    <property type="entry name" value="Sodium/glucose cotransporter"/>
    <property type="match status" value="1"/>
</dbReference>
<dbReference type="InterPro" id="IPR038377">
    <property type="entry name" value="Na/Glc_symporter_sf"/>
</dbReference>
<reference evidence="9 10" key="1">
    <citation type="journal article" date="2018" name="New Phytol.">
        <title>Phylogenomics of Endogonaceae and evolution of mycorrhizas within Mucoromycota.</title>
        <authorList>
            <person name="Chang Y."/>
            <person name="Desiro A."/>
            <person name="Na H."/>
            <person name="Sandor L."/>
            <person name="Lipzen A."/>
            <person name="Clum A."/>
            <person name="Barry K."/>
            <person name="Grigoriev I.V."/>
            <person name="Martin F.M."/>
            <person name="Stajich J.E."/>
            <person name="Smith M.E."/>
            <person name="Bonito G."/>
            <person name="Spatafora J.W."/>
        </authorList>
    </citation>
    <scope>NUCLEOTIDE SEQUENCE [LARGE SCALE GENOMIC DNA]</scope>
    <source>
        <strain evidence="9 10">GMNB39</strain>
    </source>
</reference>
<dbReference type="CDD" id="cd11476">
    <property type="entry name" value="SLC5sbd_DUR3"/>
    <property type="match status" value="1"/>
</dbReference>
<dbReference type="Proteomes" id="UP000268093">
    <property type="component" value="Unassembled WGS sequence"/>
</dbReference>
<comment type="caution">
    <text evidence="9">The sequence shown here is derived from an EMBL/GenBank/DDBJ whole genome shotgun (WGS) entry which is preliminary data.</text>
</comment>
<dbReference type="PANTHER" id="PTHR46154">
    <property type="match status" value="1"/>
</dbReference>
<feature type="transmembrane region" description="Helical" evidence="8">
    <location>
        <begin position="87"/>
        <end position="107"/>
    </location>
</feature>
<dbReference type="GO" id="GO:0015204">
    <property type="term" value="F:urea transmembrane transporter activity"/>
    <property type="evidence" value="ECO:0007669"/>
    <property type="project" value="InterPro"/>
</dbReference>
<feature type="transmembrane region" description="Helical" evidence="8">
    <location>
        <begin position="422"/>
        <end position="444"/>
    </location>
</feature>
<accession>A0A433DA65</accession>
<feature type="transmembrane region" description="Helical" evidence="8">
    <location>
        <begin position="450"/>
        <end position="470"/>
    </location>
</feature>
<dbReference type="NCBIfam" id="TIGR00813">
    <property type="entry name" value="sss"/>
    <property type="match status" value="1"/>
</dbReference>
<name>A0A433DA65_9FUNG</name>
<protein>
    <submittedName>
        <fullName evidence="9">Sodium:solute symporter family-domain-containing protein</fullName>
    </submittedName>
</protein>
<feature type="transmembrane region" description="Helical" evidence="8">
    <location>
        <begin position="12"/>
        <end position="31"/>
    </location>
</feature>
<feature type="transmembrane region" description="Helical" evidence="8">
    <location>
        <begin position="162"/>
        <end position="182"/>
    </location>
</feature>
<feature type="transmembrane region" description="Helical" evidence="8">
    <location>
        <begin position="359"/>
        <end position="386"/>
    </location>
</feature>
<evidence type="ECO:0000256" key="7">
    <source>
        <dbReference type="RuleBase" id="RU362091"/>
    </source>
</evidence>
<keyword evidence="6 8" id="KW-0472">Membrane</keyword>
<dbReference type="FunFam" id="1.20.1730.10:FF:000006">
    <property type="entry name" value="Urea active transporter"/>
    <property type="match status" value="1"/>
</dbReference>
<dbReference type="AlphaFoldDB" id="A0A433DA65"/>
<evidence type="ECO:0000256" key="2">
    <source>
        <dbReference type="ARBA" id="ARBA00006434"/>
    </source>
</evidence>
<sequence length="687" mass="73863">MKPVLDQAYGYGIVLGFGAFFAIVMTSITMAQKRYHNEFQSSEMYMTAHRSVKTGLVASAVVSSWTWAATLLQSSTVAYKYGVSGPFWYASGATIQVLLFAILAIELKRKAPNAHTMLEIVNVRYGRPAHITFLFFGLATNSMYLAPLSSPSYCSFLTNPEIFLRPVVVTAMLLLGGSAVVNTLTGMDTIAACFLLPLGVIVYTLFGGLKATFLTDYVHTTVIFIIILSFVFTVYGSSNAIGSPMKMYDLLVTASKAHPVPDNAEGSYLTMDSLQGLIFGIINIVGNFGTVFVDNAYWQRAIAARPSSTVKAYLVGGLAWFAIPFTLATTMGIAGVALESDMSFPSYPERLSPDDVSAGLVVPAAAVALLGSSGAIAVLVLVFMAVTSAASAELIAVSSIFTYDIYRTYIKPGALGKEVIKYAHFSVIGFGILMGVLAVILRAIGIDLGYMYLLMGIISSPAVVPIAYTLTWSKQSGAAAIFASLFGLVSGIAVWLGVAKSLTGEITLASTGGNYPMLAGNLVALLGSGLVTTIWSLVLPENFDFNITKTRLQQLNDDEAEGGNVVYQDPIDHDEGLLKKASRFAFMSSVVLTIVLVIIWPLPMFFSHYVFSKEFFTFWVAVSMIWAICSTVAVAIYPIVESRESIVEVLSGIIWDLTGKRIVKPPTPAAEKTPGLVEAVDIQETKF</sequence>
<organism evidence="9 10">
    <name type="scientific">Jimgerdemannia flammicorona</name>
    <dbReference type="NCBI Taxonomy" id="994334"/>
    <lineage>
        <taxon>Eukaryota</taxon>
        <taxon>Fungi</taxon>
        <taxon>Fungi incertae sedis</taxon>
        <taxon>Mucoromycota</taxon>
        <taxon>Mucoromycotina</taxon>
        <taxon>Endogonomycetes</taxon>
        <taxon>Endogonales</taxon>
        <taxon>Endogonaceae</taxon>
        <taxon>Jimgerdemannia</taxon>
    </lineage>
</organism>
<keyword evidence="4 8" id="KW-0812">Transmembrane</keyword>
<evidence type="ECO:0000256" key="5">
    <source>
        <dbReference type="ARBA" id="ARBA00022989"/>
    </source>
</evidence>
<keyword evidence="10" id="KW-1185">Reference proteome</keyword>
<evidence type="ECO:0000313" key="9">
    <source>
        <dbReference type="EMBL" id="RUP47702.1"/>
    </source>
</evidence>
<dbReference type="OrthoDB" id="6132759at2759"/>
<dbReference type="EMBL" id="RBNI01004215">
    <property type="protein sequence ID" value="RUP47702.1"/>
    <property type="molecule type" value="Genomic_DNA"/>
</dbReference>
<dbReference type="PROSITE" id="PS50283">
    <property type="entry name" value="NA_SOLUT_SYMP_3"/>
    <property type="match status" value="1"/>
</dbReference>
<dbReference type="GO" id="GO:0015606">
    <property type="term" value="F:spermidine transmembrane transporter activity"/>
    <property type="evidence" value="ECO:0007669"/>
    <property type="project" value="UniProtKB-ARBA"/>
</dbReference>
<dbReference type="InterPro" id="IPR031155">
    <property type="entry name" value="DUR"/>
</dbReference>
<evidence type="ECO:0000256" key="1">
    <source>
        <dbReference type="ARBA" id="ARBA00004141"/>
    </source>
</evidence>
<comment type="subcellular location">
    <subcellularLocation>
        <location evidence="1">Membrane</location>
        <topology evidence="1">Multi-pass membrane protein</topology>
    </subcellularLocation>
</comment>
<feature type="transmembrane region" description="Helical" evidence="8">
    <location>
        <begin position="277"/>
        <end position="298"/>
    </location>
</feature>
<dbReference type="PANTHER" id="PTHR46154:SF4">
    <property type="entry name" value="UREA ACTIVE TRANSPORTER"/>
    <property type="match status" value="1"/>
</dbReference>